<keyword evidence="1" id="KW-0472">Membrane</keyword>
<comment type="caution">
    <text evidence="2">The sequence shown here is derived from an EMBL/GenBank/DDBJ whole genome shotgun (WGS) entry which is preliminary data.</text>
</comment>
<evidence type="ECO:0000313" key="3">
    <source>
        <dbReference type="Proteomes" id="UP001301769"/>
    </source>
</evidence>
<reference evidence="2" key="2">
    <citation type="submission" date="2023-05" db="EMBL/GenBank/DDBJ databases">
        <authorList>
            <consortium name="Lawrence Berkeley National Laboratory"/>
            <person name="Steindorff A."/>
            <person name="Hensen N."/>
            <person name="Bonometti L."/>
            <person name="Westerberg I."/>
            <person name="Brannstrom I.O."/>
            <person name="Guillou S."/>
            <person name="Cros-Aarteil S."/>
            <person name="Calhoun S."/>
            <person name="Haridas S."/>
            <person name="Kuo A."/>
            <person name="Mondo S."/>
            <person name="Pangilinan J."/>
            <person name="Riley R."/>
            <person name="Labutti K."/>
            <person name="Andreopoulos B."/>
            <person name="Lipzen A."/>
            <person name="Chen C."/>
            <person name="Yanf M."/>
            <person name="Daum C."/>
            <person name="Ng V."/>
            <person name="Clum A."/>
            <person name="Ohm R."/>
            <person name="Martin F."/>
            <person name="Silar P."/>
            <person name="Natvig D."/>
            <person name="Lalanne C."/>
            <person name="Gautier V."/>
            <person name="Ament-Velasquez S.L."/>
            <person name="Kruys A."/>
            <person name="Hutchinson M.I."/>
            <person name="Powell A.J."/>
            <person name="Barry K."/>
            <person name="Miller A.N."/>
            <person name="Grigoriev I.V."/>
            <person name="Debuchy R."/>
            <person name="Gladieux P."/>
            <person name="Thoren M.H."/>
            <person name="Johannesson H."/>
        </authorList>
    </citation>
    <scope>NUCLEOTIDE SEQUENCE</scope>
    <source>
        <strain evidence="2">PSN293</strain>
    </source>
</reference>
<evidence type="ECO:0000313" key="2">
    <source>
        <dbReference type="EMBL" id="KAK4215998.1"/>
    </source>
</evidence>
<gene>
    <name evidence="2" type="ORF">QBC37DRAFT_105888</name>
</gene>
<keyword evidence="1" id="KW-1133">Transmembrane helix</keyword>
<dbReference type="EMBL" id="MU858073">
    <property type="protein sequence ID" value="KAK4215998.1"/>
    <property type="molecule type" value="Genomic_DNA"/>
</dbReference>
<keyword evidence="1" id="KW-0812">Transmembrane</keyword>
<protein>
    <submittedName>
        <fullName evidence="2">Uncharacterized protein</fullName>
    </submittedName>
</protein>
<dbReference type="AlphaFoldDB" id="A0AAN6YCH8"/>
<feature type="transmembrane region" description="Helical" evidence="1">
    <location>
        <begin position="84"/>
        <end position="103"/>
    </location>
</feature>
<dbReference type="Proteomes" id="UP001301769">
    <property type="component" value="Unassembled WGS sequence"/>
</dbReference>
<proteinExistence type="predicted"/>
<evidence type="ECO:0000256" key="1">
    <source>
        <dbReference type="SAM" id="Phobius"/>
    </source>
</evidence>
<organism evidence="2 3">
    <name type="scientific">Rhypophila decipiens</name>
    <dbReference type="NCBI Taxonomy" id="261697"/>
    <lineage>
        <taxon>Eukaryota</taxon>
        <taxon>Fungi</taxon>
        <taxon>Dikarya</taxon>
        <taxon>Ascomycota</taxon>
        <taxon>Pezizomycotina</taxon>
        <taxon>Sordariomycetes</taxon>
        <taxon>Sordariomycetidae</taxon>
        <taxon>Sordariales</taxon>
        <taxon>Naviculisporaceae</taxon>
        <taxon>Rhypophila</taxon>
    </lineage>
</organism>
<sequence>MEFGGHFLQARTWANGDMRVISFTISFGYHGLFMGFSFLSFFSSFGRKKPIGSQQFFHDGTNRETCHDYMTDCVQLVHHKYPSLLPFGISIPLGWLVITVLYHSRPEMA</sequence>
<name>A0AAN6YCH8_9PEZI</name>
<feature type="transmembrane region" description="Helical" evidence="1">
    <location>
        <begin position="20"/>
        <end position="42"/>
    </location>
</feature>
<accession>A0AAN6YCH8</accession>
<reference evidence="2" key="1">
    <citation type="journal article" date="2023" name="Mol. Phylogenet. Evol.">
        <title>Genome-scale phylogeny and comparative genomics of the fungal order Sordariales.</title>
        <authorList>
            <person name="Hensen N."/>
            <person name="Bonometti L."/>
            <person name="Westerberg I."/>
            <person name="Brannstrom I.O."/>
            <person name="Guillou S."/>
            <person name="Cros-Aarteil S."/>
            <person name="Calhoun S."/>
            <person name="Haridas S."/>
            <person name="Kuo A."/>
            <person name="Mondo S."/>
            <person name="Pangilinan J."/>
            <person name="Riley R."/>
            <person name="LaButti K."/>
            <person name="Andreopoulos B."/>
            <person name="Lipzen A."/>
            <person name="Chen C."/>
            <person name="Yan M."/>
            <person name="Daum C."/>
            <person name="Ng V."/>
            <person name="Clum A."/>
            <person name="Steindorff A."/>
            <person name="Ohm R.A."/>
            <person name="Martin F."/>
            <person name="Silar P."/>
            <person name="Natvig D.O."/>
            <person name="Lalanne C."/>
            <person name="Gautier V."/>
            <person name="Ament-Velasquez S.L."/>
            <person name="Kruys A."/>
            <person name="Hutchinson M.I."/>
            <person name="Powell A.J."/>
            <person name="Barry K."/>
            <person name="Miller A.N."/>
            <person name="Grigoriev I.V."/>
            <person name="Debuchy R."/>
            <person name="Gladieux P."/>
            <person name="Hiltunen Thoren M."/>
            <person name="Johannesson H."/>
        </authorList>
    </citation>
    <scope>NUCLEOTIDE SEQUENCE</scope>
    <source>
        <strain evidence="2">PSN293</strain>
    </source>
</reference>
<keyword evidence="3" id="KW-1185">Reference proteome</keyword>